<dbReference type="PANTHER" id="PTHR47018:SF1">
    <property type="entry name" value="TESMIN_TSO1-LIKE CXC DOMAIN-CONTAINING PROTEIN"/>
    <property type="match status" value="1"/>
</dbReference>
<comment type="caution">
    <text evidence="1">The sequence shown here is derived from an EMBL/GenBank/DDBJ whole genome shotgun (WGS) entry which is preliminary data.</text>
</comment>
<dbReference type="AlphaFoldDB" id="A0AAE1TWR5"/>
<reference evidence="1" key="1">
    <citation type="submission" date="2023-11" db="EMBL/GenBank/DDBJ databases">
        <title>Genome assemblies of two species of porcelain crab, Petrolisthes cinctipes and Petrolisthes manimaculis (Anomura: Porcellanidae).</title>
        <authorList>
            <person name="Angst P."/>
        </authorList>
    </citation>
    <scope>NUCLEOTIDE SEQUENCE</scope>
    <source>
        <strain evidence="1">PB745_02</strain>
        <tissue evidence="1">Gill</tissue>
    </source>
</reference>
<gene>
    <name evidence="1" type="ORF">Pmani_026326</name>
</gene>
<dbReference type="Proteomes" id="UP001292094">
    <property type="component" value="Unassembled WGS sequence"/>
</dbReference>
<keyword evidence="2" id="KW-1185">Reference proteome</keyword>
<accession>A0AAE1TWR5</accession>
<sequence length="392" mass="44216">MDVSIDMGNTAANQCEKDGVVCPFFLQKGLFTTAAVDNIDYNPSSNTAHDAFHGTCITLFHKRKDESDGIKRERAILQPGTSNKRLPQLQESYIIFTHGTSIEDSIACAAFHSSGQPQRNFNVSITSLLPLFSDDSKSVAMTRHSMDPIKRSVEHFNPGQLYINALQALAPWFFALDHTHYSRWTPVHICDVATLHVRLLEVEKEFDRGSFVVHKSTHPFSAIAIDHSHKQNNVLVKGEAPTIDVIILDETAIMNIMKPVELKTFQEYATIVFLPYIKAQLANVKWLDIIWDVYHLDSLKSTTRVKLGKCVRRRVAATHSIPGNWQEFLRVDDNNTEFLAHQVMDNVPIEKEVYSTCGDHVLCFCVDRDVSTLAPCSHDTRKLLHDMDAVGK</sequence>
<evidence type="ECO:0000313" key="1">
    <source>
        <dbReference type="EMBL" id="KAK4301548.1"/>
    </source>
</evidence>
<name>A0AAE1TWR5_9EUCA</name>
<evidence type="ECO:0000313" key="2">
    <source>
        <dbReference type="Proteomes" id="UP001292094"/>
    </source>
</evidence>
<proteinExistence type="predicted"/>
<dbReference type="EMBL" id="JAWZYT010002861">
    <property type="protein sequence ID" value="KAK4301548.1"/>
    <property type="molecule type" value="Genomic_DNA"/>
</dbReference>
<dbReference type="PANTHER" id="PTHR47018">
    <property type="entry name" value="CXC DOMAIN-CONTAINING PROTEIN-RELATED"/>
    <property type="match status" value="1"/>
</dbReference>
<protein>
    <submittedName>
        <fullName evidence="1">Uncharacterized protein</fullName>
    </submittedName>
</protein>
<organism evidence="1 2">
    <name type="scientific">Petrolisthes manimaculis</name>
    <dbReference type="NCBI Taxonomy" id="1843537"/>
    <lineage>
        <taxon>Eukaryota</taxon>
        <taxon>Metazoa</taxon>
        <taxon>Ecdysozoa</taxon>
        <taxon>Arthropoda</taxon>
        <taxon>Crustacea</taxon>
        <taxon>Multicrustacea</taxon>
        <taxon>Malacostraca</taxon>
        <taxon>Eumalacostraca</taxon>
        <taxon>Eucarida</taxon>
        <taxon>Decapoda</taxon>
        <taxon>Pleocyemata</taxon>
        <taxon>Anomura</taxon>
        <taxon>Galatheoidea</taxon>
        <taxon>Porcellanidae</taxon>
        <taxon>Petrolisthes</taxon>
    </lineage>
</organism>